<gene>
    <name evidence="1" type="ORF">IZO911_LOCUS25192</name>
</gene>
<proteinExistence type="predicted"/>
<name>A0A814S0H8_9BILA</name>
<comment type="caution">
    <text evidence="1">The sequence shown here is derived from an EMBL/GenBank/DDBJ whole genome shotgun (WGS) entry which is preliminary data.</text>
</comment>
<evidence type="ECO:0000313" key="1">
    <source>
        <dbReference type="EMBL" id="CAF1140408.1"/>
    </source>
</evidence>
<dbReference type="AlphaFoldDB" id="A0A814S0H8"/>
<protein>
    <submittedName>
        <fullName evidence="1">Uncharacterized protein</fullName>
    </submittedName>
</protein>
<dbReference type="EMBL" id="CAJNOE010000312">
    <property type="protein sequence ID" value="CAF1140408.1"/>
    <property type="molecule type" value="Genomic_DNA"/>
</dbReference>
<reference evidence="1" key="1">
    <citation type="submission" date="2021-02" db="EMBL/GenBank/DDBJ databases">
        <authorList>
            <person name="Nowell W R."/>
        </authorList>
    </citation>
    <scope>NUCLEOTIDE SEQUENCE</scope>
</reference>
<accession>A0A814S0H8</accession>
<sequence length="83" mass="10190">MKFYDNITNHFPNGIYPYVRMISLYDERPFEHEFFIRIQKSFLFLEKSTLTNYYAQNHKYSHESSILNYCYLTDLDFGRSHDD</sequence>
<organism evidence="1 2">
    <name type="scientific">Adineta steineri</name>
    <dbReference type="NCBI Taxonomy" id="433720"/>
    <lineage>
        <taxon>Eukaryota</taxon>
        <taxon>Metazoa</taxon>
        <taxon>Spiralia</taxon>
        <taxon>Gnathifera</taxon>
        <taxon>Rotifera</taxon>
        <taxon>Eurotatoria</taxon>
        <taxon>Bdelloidea</taxon>
        <taxon>Adinetida</taxon>
        <taxon>Adinetidae</taxon>
        <taxon>Adineta</taxon>
    </lineage>
</organism>
<evidence type="ECO:0000313" key="2">
    <source>
        <dbReference type="Proteomes" id="UP000663860"/>
    </source>
</evidence>
<dbReference type="Proteomes" id="UP000663860">
    <property type="component" value="Unassembled WGS sequence"/>
</dbReference>